<keyword evidence="4" id="KW-1185">Reference proteome</keyword>
<evidence type="ECO:0000256" key="1">
    <source>
        <dbReference type="ARBA" id="ARBA00022737"/>
    </source>
</evidence>
<dbReference type="Pfam" id="PF03107">
    <property type="entry name" value="C1_2"/>
    <property type="match status" value="2"/>
</dbReference>
<accession>A0ABD1FJ01</accession>
<dbReference type="InterPro" id="IPR046349">
    <property type="entry name" value="C1-like_sf"/>
</dbReference>
<evidence type="ECO:0000313" key="3">
    <source>
        <dbReference type="EMBL" id="KAL1531817.1"/>
    </source>
</evidence>
<dbReference type="AlphaFoldDB" id="A0ABD1FJ01"/>
<sequence length="382" mass="43043">MELYYFSFVRHLNKRSRTTTDPLAVESIRFHSKRKDENNLDPDDGSSRLCTACNLPIFSTPFKETESRSGYLHDQCSDLPTDLEGNDLHPSLEPLEKRPNNLPESNCSNCEAVCGDVVYRCRGAECNFQLDVTCAWTVKIMHRSHDHKLTVIRCSAADASFACCVCGTGHRPGLLWARPMPLVYVCSACGFWLHPHCAALPNAIQHKRHHHPLLLNYGPTPSLWRCAICGDFSEKVSSWGVYTCDMCDYAVDIMCAIADSQSFEPVLLREALQEDRVPELVHLPVPDEYTSIVRHIAKSIPTTSDDEMEHEHPLTLHYDYPDYDDGDDKDDDVHQFPTCDACVQFISPPFYTCSRCPKLFLHDSCARLPSALSRNSTGDPAS</sequence>
<dbReference type="EMBL" id="JBEAFC010000014">
    <property type="protein sequence ID" value="KAL1531817.1"/>
    <property type="molecule type" value="Genomic_DNA"/>
</dbReference>
<reference evidence="3 4" key="1">
    <citation type="submission" date="2024-06" db="EMBL/GenBank/DDBJ databases">
        <title>A chromosome level genome sequence of Diviner's sage (Salvia divinorum).</title>
        <authorList>
            <person name="Ford S.A."/>
            <person name="Ro D.-K."/>
            <person name="Ness R.W."/>
            <person name="Phillips M.A."/>
        </authorList>
    </citation>
    <scope>NUCLEOTIDE SEQUENCE [LARGE SCALE GENOMIC DNA]</scope>
    <source>
        <strain evidence="3">SAF-2024a</strain>
        <tissue evidence="3">Leaf</tissue>
    </source>
</reference>
<dbReference type="InterPro" id="IPR053192">
    <property type="entry name" value="Vacuole_Formation_Reg"/>
</dbReference>
<dbReference type="Proteomes" id="UP001567538">
    <property type="component" value="Unassembled WGS sequence"/>
</dbReference>
<protein>
    <recommendedName>
        <fullName evidence="2">DC1 domain-containing protein</fullName>
    </recommendedName>
</protein>
<organism evidence="3 4">
    <name type="scientific">Salvia divinorum</name>
    <name type="common">Maria pastora</name>
    <name type="synonym">Diviner's sage</name>
    <dbReference type="NCBI Taxonomy" id="28513"/>
    <lineage>
        <taxon>Eukaryota</taxon>
        <taxon>Viridiplantae</taxon>
        <taxon>Streptophyta</taxon>
        <taxon>Embryophyta</taxon>
        <taxon>Tracheophyta</taxon>
        <taxon>Spermatophyta</taxon>
        <taxon>Magnoliopsida</taxon>
        <taxon>eudicotyledons</taxon>
        <taxon>Gunneridae</taxon>
        <taxon>Pentapetalae</taxon>
        <taxon>asterids</taxon>
        <taxon>lamiids</taxon>
        <taxon>Lamiales</taxon>
        <taxon>Lamiaceae</taxon>
        <taxon>Nepetoideae</taxon>
        <taxon>Mentheae</taxon>
        <taxon>Salviinae</taxon>
        <taxon>Salvia</taxon>
        <taxon>Salvia subgen. Calosphace</taxon>
    </lineage>
</organism>
<feature type="domain" description="DC1" evidence="2">
    <location>
        <begin position="144"/>
        <end position="198"/>
    </location>
</feature>
<proteinExistence type="predicted"/>
<gene>
    <name evidence="3" type="ORF">AAHA92_31911</name>
</gene>
<dbReference type="PANTHER" id="PTHR32410">
    <property type="entry name" value="CYSTEINE/HISTIDINE-RICH C1 DOMAIN FAMILY PROTEIN"/>
    <property type="match status" value="1"/>
</dbReference>
<name>A0ABD1FJ01_SALDI</name>
<comment type="caution">
    <text evidence="3">The sequence shown here is derived from an EMBL/GenBank/DDBJ whole genome shotgun (WGS) entry which is preliminary data.</text>
</comment>
<evidence type="ECO:0000313" key="4">
    <source>
        <dbReference type="Proteomes" id="UP001567538"/>
    </source>
</evidence>
<keyword evidence="1" id="KW-0677">Repeat</keyword>
<feature type="domain" description="DC1" evidence="2">
    <location>
        <begin position="207"/>
        <end position="256"/>
    </location>
</feature>
<dbReference type="InterPro" id="IPR004146">
    <property type="entry name" value="DC1"/>
</dbReference>
<evidence type="ECO:0000259" key="2">
    <source>
        <dbReference type="Pfam" id="PF03107"/>
    </source>
</evidence>
<dbReference type="SUPFAM" id="SSF57889">
    <property type="entry name" value="Cysteine-rich domain"/>
    <property type="match status" value="2"/>
</dbReference>